<feature type="compositionally biased region" description="Basic and acidic residues" evidence="5">
    <location>
        <begin position="219"/>
        <end position="229"/>
    </location>
</feature>
<dbReference type="VEuPathDB" id="FungiDB:I303_05085"/>
<evidence type="ECO:0000256" key="4">
    <source>
        <dbReference type="ARBA" id="ARBA00023242"/>
    </source>
</evidence>
<dbReference type="PANTHER" id="PTHR21539:SF0">
    <property type="entry name" value="SAGA-ASSOCIATED FACTOR 29"/>
    <property type="match status" value="1"/>
</dbReference>
<keyword evidence="4" id="KW-0539">Nucleus</keyword>
<feature type="compositionally biased region" description="Basic and acidic residues" evidence="5">
    <location>
        <begin position="246"/>
        <end position="260"/>
    </location>
</feature>
<dbReference type="Gene3D" id="2.30.30.140">
    <property type="match status" value="2"/>
</dbReference>
<feature type="domain" description="SGF29 C-terminal" evidence="6">
    <location>
        <begin position="230"/>
        <end position="404"/>
    </location>
</feature>
<dbReference type="CDD" id="cd20394">
    <property type="entry name" value="Tudor_SGF29_rpt2"/>
    <property type="match status" value="1"/>
</dbReference>
<dbReference type="CDD" id="cd20393">
    <property type="entry name" value="Tudor_SGF29_rpt1"/>
    <property type="match status" value="1"/>
</dbReference>
<dbReference type="AlphaFoldDB" id="A0A1A6A2E4"/>
<keyword evidence="3" id="KW-0804">Transcription</keyword>
<evidence type="ECO:0000313" key="7">
    <source>
        <dbReference type="EMBL" id="OBR84228.1"/>
    </source>
</evidence>
<dbReference type="EMBL" id="KI894032">
    <property type="protein sequence ID" value="OBR84228.1"/>
    <property type="molecule type" value="Genomic_DNA"/>
</dbReference>
<dbReference type="RefSeq" id="XP_018262070.2">
    <property type="nucleotide sequence ID" value="XM_018408379.2"/>
</dbReference>
<comment type="subcellular location">
    <subcellularLocation>
        <location evidence="1">Nucleus</location>
    </subcellularLocation>
</comment>
<evidence type="ECO:0000259" key="6">
    <source>
        <dbReference type="PROSITE" id="PS51518"/>
    </source>
</evidence>
<feature type="region of interest" description="Disordered" evidence="5">
    <location>
        <begin position="98"/>
        <end position="266"/>
    </location>
</feature>
<dbReference type="InterPro" id="IPR047288">
    <property type="entry name" value="Tudor_SGF29_rpt1"/>
</dbReference>
<feature type="compositionally biased region" description="Gly residues" evidence="5">
    <location>
        <begin position="135"/>
        <end position="146"/>
    </location>
</feature>
<feature type="compositionally biased region" description="Low complexity" evidence="5">
    <location>
        <begin position="56"/>
        <end position="65"/>
    </location>
</feature>
<evidence type="ECO:0000256" key="1">
    <source>
        <dbReference type="ARBA" id="ARBA00004123"/>
    </source>
</evidence>
<sequence>MTIPPFLLSNEIDHDFISWLTDPNHITSHPETTVTSLWHSLVDTLRLLPSIPTDPSSLKASSGLSDSEREREFRVLQAERKHLDEALDKVNVLLALRRGSSLPPSGPGPGAGATDKDRDRDRDPSYHPTSTHGVSGSGSGGGGGVGPSKRKRKLSISASTSASASPAPYFPGETHQSQHQHHASATTPSSSRNLSTARDPHNHGHAHTHGNTPTSSREMTGKQRRERYFDQLPLQSGRKVAFKLPKSKEAGNNEKDRDSQIHGGGGGEDWILAVIKQCIQQDKMRYEVQDVDDGGAYNTTLRSIIPLPDPKSPAHLSSNPINLEDFPRDSQVLALYPDTTSFYRATVISPPLPGTGNGLGLPAHSKNGKNDYAGSKKGVYQLVFVDDDDKIQEVAKDMVVAYPY</sequence>
<dbReference type="GO" id="GO:0005634">
    <property type="term" value="C:nucleus"/>
    <property type="evidence" value="ECO:0007669"/>
    <property type="project" value="UniProtKB-SubCell"/>
</dbReference>
<dbReference type="InterPro" id="IPR037802">
    <property type="entry name" value="SGF29"/>
</dbReference>
<evidence type="ECO:0000256" key="3">
    <source>
        <dbReference type="ARBA" id="ARBA00023163"/>
    </source>
</evidence>
<organism evidence="7">
    <name type="scientific">Kwoniella dejecticola CBS 10117</name>
    <dbReference type="NCBI Taxonomy" id="1296121"/>
    <lineage>
        <taxon>Eukaryota</taxon>
        <taxon>Fungi</taxon>
        <taxon>Dikarya</taxon>
        <taxon>Basidiomycota</taxon>
        <taxon>Agaricomycotina</taxon>
        <taxon>Tremellomycetes</taxon>
        <taxon>Tremellales</taxon>
        <taxon>Cryptococcaceae</taxon>
        <taxon>Kwoniella</taxon>
    </lineage>
</organism>
<feature type="compositionally biased region" description="Basic and acidic residues" evidence="5">
    <location>
        <begin position="114"/>
        <end position="125"/>
    </location>
</feature>
<dbReference type="InterPro" id="IPR047287">
    <property type="entry name" value="Tudor_SGF29_rpt2"/>
</dbReference>
<dbReference type="OrthoDB" id="10265994at2759"/>
<accession>A0A1A6A2E4</accession>
<keyword evidence="2" id="KW-0805">Transcription regulation</keyword>
<reference evidence="7" key="1">
    <citation type="submission" date="2013-07" db="EMBL/GenBank/DDBJ databases">
        <title>The Genome Sequence of Cryptococcus dejecticola CBS10117.</title>
        <authorList>
            <consortium name="The Broad Institute Genome Sequencing Platform"/>
            <person name="Cuomo C."/>
            <person name="Litvintseva A."/>
            <person name="Chen Y."/>
            <person name="Heitman J."/>
            <person name="Sun S."/>
            <person name="Springer D."/>
            <person name="Dromer F."/>
            <person name="Young S.K."/>
            <person name="Zeng Q."/>
            <person name="Gargeya S."/>
            <person name="Fitzgerald M."/>
            <person name="Abouelleil A."/>
            <person name="Alvarado L."/>
            <person name="Berlin A.M."/>
            <person name="Chapman S.B."/>
            <person name="Dewar J."/>
            <person name="Goldberg J."/>
            <person name="Griggs A."/>
            <person name="Gujja S."/>
            <person name="Hansen M."/>
            <person name="Howarth C."/>
            <person name="Imamovic A."/>
            <person name="Larimer J."/>
            <person name="McCowan C."/>
            <person name="Murphy C."/>
            <person name="Pearson M."/>
            <person name="Priest M."/>
            <person name="Roberts A."/>
            <person name="Saif S."/>
            <person name="Shea T."/>
            <person name="Sykes S."/>
            <person name="Wortman J."/>
            <person name="Nusbaum C."/>
            <person name="Birren B."/>
        </authorList>
    </citation>
    <scope>NUCLEOTIDE SEQUENCE [LARGE SCALE GENOMIC DNA]</scope>
    <source>
        <strain evidence="7">CBS 10117</strain>
    </source>
</reference>
<feature type="compositionally biased region" description="Low complexity" evidence="5">
    <location>
        <begin position="155"/>
        <end position="167"/>
    </location>
</feature>
<protein>
    <submittedName>
        <fullName evidence="7">SAGA-associated factor 29</fullName>
    </submittedName>
</protein>
<dbReference type="GeneID" id="28968784"/>
<gene>
    <name evidence="7" type="ORF">I303_05085</name>
</gene>
<feature type="region of interest" description="Disordered" evidence="5">
    <location>
        <begin position="50"/>
        <end position="69"/>
    </location>
</feature>
<dbReference type="Pfam" id="PF07039">
    <property type="entry name" value="SGF29_Tudor"/>
    <property type="match status" value="1"/>
</dbReference>
<evidence type="ECO:0000256" key="5">
    <source>
        <dbReference type="SAM" id="MobiDB-lite"/>
    </source>
</evidence>
<name>A0A1A6A2E4_9TREE</name>
<dbReference type="PANTHER" id="PTHR21539">
    <property type="entry name" value="SAGA-ASSOCIATED FACTOR 29"/>
    <property type="match status" value="1"/>
</dbReference>
<dbReference type="KEGG" id="kdj:28968784"/>
<dbReference type="InterPro" id="IPR010750">
    <property type="entry name" value="SGF29_tudor-like_dom"/>
</dbReference>
<proteinExistence type="predicted"/>
<dbReference type="GO" id="GO:0000124">
    <property type="term" value="C:SAGA complex"/>
    <property type="evidence" value="ECO:0007669"/>
    <property type="project" value="InterPro"/>
</dbReference>
<dbReference type="PROSITE" id="PS51518">
    <property type="entry name" value="SGF29_C"/>
    <property type="match status" value="1"/>
</dbReference>
<evidence type="ECO:0000256" key="2">
    <source>
        <dbReference type="ARBA" id="ARBA00023015"/>
    </source>
</evidence>
<dbReference type="STRING" id="1296121.A0A1A6A2E4"/>